<keyword evidence="4" id="KW-1185">Reference proteome</keyword>
<dbReference type="PANTHER" id="PTHR12783">
    <property type="entry name" value="RALA BINDING PROTEIN 1 RALBP1"/>
    <property type="match status" value="1"/>
</dbReference>
<dbReference type="SUPFAM" id="SSF48350">
    <property type="entry name" value="GTPase activation domain, GAP"/>
    <property type="match status" value="1"/>
</dbReference>
<dbReference type="InterPro" id="IPR000198">
    <property type="entry name" value="RhoGAP_dom"/>
</dbReference>
<dbReference type="PANTHER" id="PTHR12783:SF5">
    <property type="entry name" value="RALA-BINDING PROTEIN 1"/>
    <property type="match status" value="1"/>
</dbReference>
<dbReference type="AlphaFoldDB" id="A0AAV5WBW4"/>
<dbReference type="Proteomes" id="UP001432322">
    <property type="component" value="Unassembled WGS sequence"/>
</dbReference>
<evidence type="ECO:0000313" key="3">
    <source>
        <dbReference type="EMBL" id="GMT28311.1"/>
    </source>
</evidence>
<dbReference type="GO" id="GO:0007264">
    <property type="term" value="P:small GTPase-mediated signal transduction"/>
    <property type="evidence" value="ECO:0007669"/>
    <property type="project" value="InterPro"/>
</dbReference>
<protein>
    <recommendedName>
        <fullName evidence="2">Rho-GAP domain-containing protein</fullName>
    </recommendedName>
</protein>
<evidence type="ECO:0000259" key="2">
    <source>
        <dbReference type="PROSITE" id="PS50238"/>
    </source>
</evidence>
<dbReference type="Gene3D" id="1.20.58.90">
    <property type="match status" value="1"/>
</dbReference>
<dbReference type="EMBL" id="BTSY01000005">
    <property type="protein sequence ID" value="GMT28311.1"/>
    <property type="molecule type" value="Genomic_DNA"/>
</dbReference>
<dbReference type="Pfam" id="PF00620">
    <property type="entry name" value="RhoGAP"/>
    <property type="match status" value="1"/>
</dbReference>
<gene>
    <name evidence="3" type="ORF">PFISCL1PPCAC_19608</name>
</gene>
<feature type="compositionally biased region" description="Basic and acidic residues" evidence="1">
    <location>
        <begin position="1"/>
        <end position="20"/>
    </location>
</feature>
<sequence length="465" mass="53786">MEKEEERGKKKEKEKRDEKSKPKRRSLSLMPRASSSGKGLGKWHRLGVDKEKSVEVVEKRRGIIGEPLDQAIMLDPSFDDIPLPAGLRMAIDYVEEHGLSTEGIYRVSSPVSRLDYLERAMDATAPLHFNDAHEAAGLVKRYLRRLPPPLLPPSISQLAAECVCEWRKGCTCGVSRRVRSAFRLVPRSLRFLFAYVFIHSQNVVRMESSNKMGVAALGLLLQTIMDMEGIAVLLFLINATDRMGVNREETCFIFEDIPFRKLRLPRSVEEIEEWKCNDFQLIEDEMKLQERLVSHLHSQIGYCRELGRPLVPGMEERLWRAQTAQTMLKRRRSKGKMIESRSSPIEERNDDRINMVKEKQLLAVHCMLREDVEEEMMRVANLLWKMKGDEGRKEKEKEGKKEKEGEAEEWKERVKLEEDARDSLLNCIVSLREECAMLRGEIELNQSIERTNRVHPPIRLASLPL</sequence>
<dbReference type="GO" id="GO:0005096">
    <property type="term" value="F:GTPase activator activity"/>
    <property type="evidence" value="ECO:0007669"/>
    <property type="project" value="InterPro"/>
</dbReference>
<feature type="region of interest" description="Disordered" evidence="1">
    <location>
        <begin position="1"/>
        <end position="42"/>
    </location>
</feature>
<organism evidence="3 4">
    <name type="scientific">Pristionchus fissidentatus</name>
    <dbReference type="NCBI Taxonomy" id="1538716"/>
    <lineage>
        <taxon>Eukaryota</taxon>
        <taxon>Metazoa</taxon>
        <taxon>Ecdysozoa</taxon>
        <taxon>Nematoda</taxon>
        <taxon>Chromadorea</taxon>
        <taxon>Rhabditida</taxon>
        <taxon>Rhabditina</taxon>
        <taxon>Diplogasteromorpha</taxon>
        <taxon>Diplogasteroidea</taxon>
        <taxon>Neodiplogasteridae</taxon>
        <taxon>Pristionchus</taxon>
    </lineage>
</organism>
<feature type="region of interest" description="Disordered" evidence="1">
    <location>
        <begin position="389"/>
        <end position="409"/>
    </location>
</feature>
<dbReference type="PROSITE" id="PS50238">
    <property type="entry name" value="RHOGAP"/>
    <property type="match status" value="1"/>
</dbReference>
<reference evidence="3" key="1">
    <citation type="submission" date="2023-10" db="EMBL/GenBank/DDBJ databases">
        <title>Genome assembly of Pristionchus species.</title>
        <authorList>
            <person name="Yoshida K."/>
            <person name="Sommer R.J."/>
        </authorList>
    </citation>
    <scope>NUCLEOTIDE SEQUENCE</scope>
    <source>
        <strain evidence="3">RS5133</strain>
    </source>
</reference>
<feature type="domain" description="Rho-GAP" evidence="2">
    <location>
        <begin position="66"/>
        <end position="252"/>
    </location>
</feature>
<dbReference type="SMART" id="SM00324">
    <property type="entry name" value="RhoGAP"/>
    <property type="match status" value="1"/>
</dbReference>
<evidence type="ECO:0000313" key="4">
    <source>
        <dbReference type="Proteomes" id="UP001432322"/>
    </source>
</evidence>
<name>A0AAV5WBW4_9BILA</name>
<accession>A0AAV5WBW4</accession>
<proteinExistence type="predicted"/>
<dbReference type="InterPro" id="IPR039767">
    <property type="entry name" value="RALBP1"/>
</dbReference>
<comment type="caution">
    <text evidence="3">The sequence shown here is derived from an EMBL/GenBank/DDBJ whole genome shotgun (WGS) entry which is preliminary data.</text>
</comment>
<evidence type="ECO:0000256" key="1">
    <source>
        <dbReference type="SAM" id="MobiDB-lite"/>
    </source>
</evidence>
<dbReference type="GO" id="GO:0031267">
    <property type="term" value="F:small GTPase binding"/>
    <property type="evidence" value="ECO:0007669"/>
    <property type="project" value="InterPro"/>
</dbReference>
<dbReference type="Gene3D" id="1.10.555.10">
    <property type="entry name" value="Rho GTPase activation protein"/>
    <property type="match status" value="1"/>
</dbReference>
<dbReference type="InterPro" id="IPR008936">
    <property type="entry name" value="Rho_GTPase_activation_prot"/>
</dbReference>